<name>A0ABV8AQG5_9BACT</name>
<keyword evidence="1" id="KW-0472">Membrane</keyword>
<sequence>MPNRQKTDSVITPELLRIFKIFGLVSIGLVLILSFFNTRRANNTGEDQTFKMMASDRLYFLNVRSLSYEREVRKDAQMTLFRHDKRKKTTNEPSIDLVILMNSLKDEAYIYLEPVNLDWPIRIKAENGPEITLENGNRETHLANAKVLENFLRNEEGLYLFHTDKWVLFWNEPEELSYLNTVFDDYQELVN</sequence>
<proteinExistence type="predicted"/>
<gene>
    <name evidence="2" type="ORF">ACFOSV_07250</name>
</gene>
<accession>A0ABV8AQG5</accession>
<protein>
    <submittedName>
        <fullName evidence="2">Uncharacterized protein</fullName>
    </submittedName>
</protein>
<dbReference type="Proteomes" id="UP001595805">
    <property type="component" value="Unassembled WGS sequence"/>
</dbReference>
<evidence type="ECO:0000313" key="3">
    <source>
        <dbReference type="Proteomes" id="UP001595805"/>
    </source>
</evidence>
<comment type="caution">
    <text evidence="2">The sequence shown here is derived from an EMBL/GenBank/DDBJ whole genome shotgun (WGS) entry which is preliminary data.</text>
</comment>
<dbReference type="EMBL" id="JBHRZS010000006">
    <property type="protein sequence ID" value="MFC3879964.1"/>
    <property type="molecule type" value="Genomic_DNA"/>
</dbReference>
<reference evidence="3" key="1">
    <citation type="journal article" date="2019" name="Int. J. Syst. Evol. Microbiol.">
        <title>The Global Catalogue of Microorganisms (GCM) 10K type strain sequencing project: providing services to taxonomists for standard genome sequencing and annotation.</title>
        <authorList>
            <consortium name="The Broad Institute Genomics Platform"/>
            <consortium name="The Broad Institute Genome Sequencing Center for Infectious Disease"/>
            <person name="Wu L."/>
            <person name="Ma J."/>
        </authorList>
    </citation>
    <scope>NUCLEOTIDE SEQUENCE [LARGE SCALE GENOMIC DNA]</scope>
    <source>
        <strain evidence="3">CCUG 60523</strain>
    </source>
</reference>
<feature type="transmembrane region" description="Helical" evidence="1">
    <location>
        <begin position="15"/>
        <end position="36"/>
    </location>
</feature>
<keyword evidence="3" id="KW-1185">Reference proteome</keyword>
<keyword evidence="1" id="KW-1133">Transmembrane helix</keyword>
<evidence type="ECO:0000256" key="1">
    <source>
        <dbReference type="SAM" id="Phobius"/>
    </source>
</evidence>
<dbReference type="RefSeq" id="WP_377904887.1">
    <property type="nucleotide sequence ID" value="NZ_JBHRZS010000006.1"/>
</dbReference>
<organism evidence="2 3">
    <name type="scientific">Algoriphagus namhaensis</name>
    <dbReference type="NCBI Taxonomy" id="915353"/>
    <lineage>
        <taxon>Bacteria</taxon>
        <taxon>Pseudomonadati</taxon>
        <taxon>Bacteroidota</taxon>
        <taxon>Cytophagia</taxon>
        <taxon>Cytophagales</taxon>
        <taxon>Cyclobacteriaceae</taxon>
        <taxon>Algoriphagus</taxon>
    </lineage>
</organism>
<evidence type="ECO:0000313" key="2">
    <source>
        <dbReference type="EMBL" id="MFC3879964.1"/>
    </source>
</evidence>
<keyword evidence="1" id="KW-0812">Transmembrane</keyword>